<dbReference type="Proteomes" id="UP000008514">
    <property type="component" value="Chromosome"/>
</dbReference>
<evidence type="ECO:0000313" key="9">
    <source>
        <dbReference type="EMBL" id="AFU67459.1"/>
    </source>
</evidence>
<accession>K4IAL1</accession>
<reference evidence="9" key="2">
    <citation type="submission" date="2012-09" db="EMBL/GenBank/DDBJ databases">
        <title>The complete sequence of Psychroflexus torquis an extreme psychrophile from sea-ice that is stimulated by light.</title>
        <authorList>
            <person name="Feng S."/>
            <person name="Powell S.M."/>
            <person name="Bowman J.P."/>
        </authorList>
    </citation>
    <scope>NUCLEOTIDE SEQUENCE [LARGE SCALE GENOMIC DNA]</scope>
    <source>
        <strain evidence="9">ATCC 700755</strain>
    </source>
</reference>
<evidence type="ECO:0000259" key="7">
    <source>
        <dbReference type="Pfam" id="PF01578"/>
    </source>
</evidence>
<feature type="transmembrane region" description="Helical" evidence="6">
    <location>
        <begin position="1016"/>
        <end position="1034"/>
    </location>
</feature>
<dbReference type="HOGENOM" id="CLU_008710_0_0_10"/>
<feature type="domain" description="Cytochrome c assembly protein" evidence="7">
    <location>
        <begin position="865"/>
        <end position="1069"/>
    </location>
</feature>
<name>K4IAL1_PSYTT</name>
<keyword evidence="10" id="KW-1185">Reference proteome</keyword>
<dbReference type="eggNOG" id="COG1333">
    <property type="taxonomic scope" value="Bacteria"/>
</dbReference>
<evidence type="ECO:0000256" key="1">
    <source>
        <dbReference type="ARBA" id="ARBA00004141"/>
    </source>
</evidence>
<evidence type="ECO:0000259" key="8">
    <source>
        <dbReference type="Pfam" id="PF05140"/>
    </source>
</evidence>
<feature type="transmembrane region" description="Helical" evidence="6">
    <location>
        <begin position="507"/>
        <end position="525"/>
    </location>
</feature>
<reference evidence="9" key="1">
    <citation type="submission" date="2006-03" db="EMBL/GenBank/DDBJ databases">
        <authorList>
            <person name="Bowman J."/>
            <person name="Ferriera S."/>
            <person name="Johnson J."/>
            <person name="Kravitz S."/>
            <person name="Halpern A."/>
            <person name="Remington K."/>
            <person name="Beeson K."/>
            <person name="Tran B."/>
            <person name="Rogers Y.-H."/>
            <person name="Friedman R."/>
            <person name="Venter J.C."/>
        </authorList>
    </citation>
    <scope>NUCLEOTIDE SEQUENCE [LARGE SCALE GENOMIC DNA]</scope>
    <source>
        <strain evidence="9">ATCC 700755</strain>
    </source>
</reference>
<dbReference type="Pfam" id="PF01578">
    <property type="entry name" value="Cytochrom_C_asm"/>
    <property type="match status" value="1"/>
</dbReference>
<keyword evidence="3" id="KW-0201">Cytochrome c-type biogenesis</keyword>
<feature type="transmembrane region" description="Helical" evidence="6">
    <location>
        <begin position="933"/>
        <end position="957"/>
    </location>
</feature>
<dbReference type="GO" id="GO:0005886">
    <property type="term" value="C:plasma membrane"/>
    <property type="evidence" value="ECO:0007669"/>
    <property type="project" value="TreeGrafter"/>
</dbReference>
<dbReference type="GO" id="GO:0020037">
    <property type="term" value="F:heme binding"/>
    <property type="evidence" value="ECO:0007669"/>
    <property type="project" value="InterPro"/>
</dbReference>
<feature type="transmembrane region" description="Helical" evidence="6">
    <location>
        <begin position="837"/>
        <end position="859"/>
    </location>
</feature>
<evidence type="ECO:0000256" key="3">
    <source>
        <dbReference type="ARBA" id="ARBA00022748"/>
    </source>
</evidence>
<dbReference type="GO" id="GO:0017004">
    <property type="term" value="P:cytochrome complex assembly"/>
    <property type="evidence" value="ECO:0007669"/>
    <property type="project" value="UniProtKB-KW"/>
</dbReference>
<feature type="transmembrane region" description="Helical" evidence="6">
    <location>
        <begin position="464"/>
        <end position="486"/>
    </location>
</feature>
<dbReference type="InterPro" id="IPR007816">
    <property type="entry name" value="ResB-like_domain"/>
</dbReference>
<feature type="transmembrane region" description="Helical" evidence="6">
    <location>
        <begin position="1077"/>
        <end position="1097"/>
    </location>
</feature>
<feature type="transmembrane region" description="Helical" evidence="6">
    <location>
        <begin position="977"/>
        <end position="996"/>
    </location>
</feature>
<feature type="transmembrane region" description="Helical" evidence="6">
    <location>
        <begin position="804"/>
        <end position="825"/>
    </location>
</feature>
<organism evidence="9 10">
    <name type="scientific">Psychroflexus torquis (strain ATCC 700755 / CIP 106069 / ACAM 623)</name>
    <dbReference type="NCBI Taxonomy" id="313595"/>
    <lineage>
        <taxon>Bacteria</taxon>
        <taxon>Pseudomonadati</taxon>
        <taxon>Bacteroidota</taxon>
        <taxon>Flavobacteriia</taxon>
        <taxon>Flavobacteriales</taxon>
        <taxon>Flavobacteriaceae</taxon>
        <taxon>Psychroflexus</taxon>
    </lineage>
</organism>
<dbReference type="Pfam" id="PF05140">
    <property type="entry name" value="ResB"/>
    <property type="match status" value="1"/>
</dbReference>
<dbReference type="EMBL" id="CP003879">
    <property type="protein sequence ID" value="AFU67459.1"/>
    <property type="molecule type" value="Genomic_DNA"/>
</dbReference>
<evidence type="ECO:0000256" key="2">
    <source>
        <dbReference type="ARBA" id="ARBA00022692"/>
    </source>
</evidence>
<feature type="transmembrane region" description="Helical" evidence="6">
    <location>
        <begin position="41"/>
        <end position="61"/>
    </location>
</feature>
<dbReference type="eggNOG" id="COG0755">
    <property type="taxonomic scope" value="Bacteria"/>
</dbReference>
<dbReference type="PANTHER" id="PTHR30071">
    <property type="entry name" value="HEME EXPORTER PROTEIN C"/>
    <property type="match status" value="1"/>
</dbReference>
<sequence>MSLINTTSTLGSDREINKSSHITYICIHYFKAMLEKKIKSILFSTRLMAVLFIVYAVSMAVGTFVENSYTTITAREWIYDAWWFEIIMVFFVINFVGNIFRFKLFQKKKLTTLLLHLSFILILVGAWVTRYLGEEGIMPIREGEVASTMLSEKTYLSTFIDGEIDGEPLRKKEDFRISLGPGITEGKKINTDYDGNSVQIEFLEFIQGAEEGIIEDEEGVNFLKIVESGEGERHDHYLETGEVANIHNILFAFNKQTDGAINIIGTNESGFTIDSPFNGDWMRMADQERGQLVEDSIQDLQMRSLYNLGGMQFVIPDPSIKGRYDLVQKEIAKNNDPDGIFMQITANGQTEKVGLLGGKGFQMDMKKVNVGDHDVYLSYGSKNIELPFALKLNDFIAKKHPGTEDRPQPSYESFMSKVEVVDGSDSYPYDIYMNHVLDHQGYRFFQSSFDPDEGGTILSVNNDWWGTWITYVGYFLLYLGMMAIMFDRGSRFGDLRKKLEKIKMKKERLAGILILFLGLSGFAQTQNGNVVEDSNKPEDTQVTSSNHDPNMIQEVDYEKVIKLIKANTVDKDHAAKFGELVIQDFGGRMKPINTYSSELLRKLGKKDNYNDLNSDQVLLSMIENPAIWYSAPLISIKAKNDSLHHVLGVQENKKYVSLTDFFKMDGQYKLGEYLDAAYKAPVPNQFQKDFITVDEKVNLIYNTLQGKQFRIFPVPEHSNNKWVSYSELDDEKYFAGVDTLYTKQILPLYMQSLRSARQTGDYEQSNELLLSLKSFQNKYGGEVMPKEGRIKAEILYNKIDIFNLLFQLYLYASLIMIVFVILSIFKQNKLNKITITISKILLVSLFLVHTGGLAARWYISGYAPWSNAYESMIYVAWATMFFGLAFGRKSDLTMGSTAFVTSIILMVAHWNWLDPSIGNLQPVLDSYWLMIHVSVIVGSYGPFALGAIIGLVSLILIIATNKSNFKKMKLNIQELTIINELALTVGLIMLTIGNFLGGQWANESWGRYWGWDPKETWALISIFVYAFVIHMRLVPGLRGLFAFNWAAVIAFGSILMTYFGVNFYLSGLHSYASGDQIISYQFIIIALIVWVLIGFAARYKYKKYY</sequence>
<evidence type="ECO:0000256" key="6">
    <source>
        <dbReference type="SAM" id="Phobius"/>
    </source>
</evidence>
<dbReference type="PANTHER" id="PTHR30071:SF1">
    <property type="entry name" value="CYTOCHROME B_B6 PROTEIN-RELATED"/>
    <property type="match status" value="1"/>
</dbReference>
<feature type="transmembrane region" description="Helical" evidence="6">
    <location>
        <begin position="112"/>
        <end position="132"/>
    </location>
</feature>
<feature type="transmembrane region" description="Helical" evidence="6">
    <location>
        <begin position="871"/>
        <end position="887"/>
    </location>
</feature>
<dbReference type="InterPro" id="IPR002541">
    <property type="entry name" value="Cyt_c_assembly"/>
</dbReference>
<keyword evidence="5 6" id="KW-0472">Membrane</keyword>
<gene>
    <name evidence="9" type="ordered locus">P700755_000436</name>
</gene>
<proteinExistence type="predicted"/>
<feature type="transmembrane region" description="Helical" evidence="6">
    <location>
        <begin position="894"/>
        <end position="913"/>
    </location>
</feature>
<feature type="transmembrane region" description="Helical" evidence="6">
    <location>
        <begin position="81"/>
        <end position="100"/>
    </location>
</feature>
<protein>
    <submittedName>
        <fullName evidence="9">Cytochrome C-type biogenesis protein, putative</fullName>
    </submittedName>
</protein>
<evidence type="ECO:0000256" key="5">
    <source>
        <dbReference type="ARBA" id="ARBA00023136"/>
    </source>
</evidence>
<dbReference type="AlphaFoldDB" id="K4IAL1"/>
<dbReference type="STRING" id="313595.P700755_000436"/>
<dbReference type="InterPro" id="IPR045062">
    <property type="entry name" value="Cyt_c_biogenesis_CcsA/CcmC"/>
</dbReference>
<keyword evidence="2 6" id="KW-0812">Transmembrane</keyword>
<keyword evidence="4 6" id="KW-1133">Transmembrane helix</keyword>
<evidence type="ECO:0000256" key="4">
    <source>
        <dbReference type="ARBA" id="ARBA00022989"/>
    </source>
</evidence>
<feature type="transmembrane region" description="Helical" evidence="6">
    <location>
        <begin position="1041"/>
        <end position="1065"/>
    </location>
</feature>
<evidence type="ECO:0000313" key="10">
    <source>
        <dbReference type="Proteomes" id="UP000008514"/>
    </source>
</evidence>
<feature type="domain" description="ResB-like" evidence="8">
    <location>
        <begin position="378"/>
        <end position="453"/>
    </location>
</feature>
<dbReference type="KEGG" id="ptq:P700755_000436"/>
<comment type="subcellular location">
    <subcellularLocation>
        <location evidence="1">Membrane</location>
        <topology evidence="1">Multi-pass membrane protein</topology>
    </subcellularLocation>
</comment>